<accession>A0A7S9WX93</accession>
<keyword evidence="1" id="KW-0614">Plasmid</keyword>
<dbReference type="AlphaFoldDB" id="A0A7S9WX93"/>
<reference evidence="1 2" key="1">
    <citation type="journal article" date="2018" name="Emerg. Microbes Infect.">
        <title>Genomic analysis of oral Campylobacter concisus strains identified a potential bacterial molecular marker associated with active Crohn's disease.</title>
        <authorList>
            <person name="Liu F."/>
            <person name="Ma R."/>
            <person name="Tay C.Y.A."/>
            <person name="Octavia S."/>
            <person name="Lan R."/>
            <person name="Chung H.K.L."/>
            <person name="Riordan S.M."/>
            <person name="Grimm M.C."/>
            <person name="Leong R.W."/>
            <person name="Tanaka M.M."/>
            <person name="Connor S."/>
            <person name="Zhang L."/>
        </authorList>
    </citation>
    <scope>NUCLEOTIDE SEQUENCE [LARGE SCALE GENOMIC DNA]</scope>
    <source>
        <strain evidence="1 2">P13UCO-S1</strain>
    </source>
</reference>
<evidence type="ECO:0000313" key="1">
    <source>
        <dbReference type="EMBL" id="QPH96712.1"/>
    </source>
</evidence>
<geneLocation type="plasmid" evidence="1 2">
    <name>pADS1</name>
</geneLocation>
<evidence type="ECO:0000313" key="2">
    <source>
        <dbReference type="Proteomes" id="UP000594707"/>
    </source>
</evidence>
<dbReference type="Proteomes" id="UP000594707">
    <property type="component" value="Plasmid pADS1"/>
</dbReference>
<name>A0A7S9WX93_9BACT</name>
<sequence>MTLITRISPLTKIKKIELNLDNIKYIINDGSSYYIARKRGRNSFFLNSFFYEYTLKFFDGYNDDDFKSPGYSYLLNDGNFFQYLKDNCAMYERENGDYIFYPKNKKF</sequence>
<organism evidence="1 2">
    <name type="scientific">Campylobacter concisus</name>
    <dbReference type="NCBI Taxonomy" id="199"/>
    <lineage>
        <taxon>Bacteria</taxon>
        <taxon>Pseudomonadati</taxon>
        <taxon>Campylobacterota</taxon>
        <taxon>Epsilonproteobacteria</taxon>
        <taxon>Campylobacterales</taxon>
        <taxon>Campylobacteraceae</taxon>
        <taxon>Campylobacter</taxon>
    </lineage>
</organism>
<protein>
    <submittedName>
        <fullName evidence="1">Uncharacterized protein</fullName>
    </submittedName>
</protein>
<dbReference type="EMBL" id="CP060706">
    <property type="protein sequence ID" value="QPH96712.1"/>
    <property type="molecule type" value="Genomic_DNA"/>
</dbReference>
<dbReference type="RefSeq" id="WP_103560461.1">
    <property type="nucleotide sequence ID" value="NZ_CP060706.1"/>
</dbReference>
<proteinExistence type="predicted"/>
<gene>
    <name evidence="1" type="ORF">CVT08_10065</name>
</gene>